<dbReference type="GO" id="GO:0046983">
    <property type="term" value="F:protein dimerization activity"/>
    <property type="evidence" value="ECO:0007669"/>
    <property type="project" value="InterPro"/>
</dbReference>
<evidence type="ECO:0000259" key="10">
    <source>
        <dbReference type="SMART" id="SM00387"/>
    </source>
</evidence>
<evidence type="ECO:0000313" key="12">
    <source>
        <dbReference type="Proteomes" id="UP000655443"/>
    </source>
</evidence>
<dbReference type="InterPro" id="IPR003594">
    <property type="entry name" value="HATPase_dom"/>
</dbReference>
<keyword evidence="9" id="KW-1133">Transmembrane helix</keyword>
<evidence type="ECO:0000256" key="8">
    <source>
        <dbReference type="ARBA" id="ARBA00023012"/>
    </source>
</evidence>
<dbReference type="PANTHER" id="PTHR24421:SF10">
    <property type="entry name" value="NITRATE_NITRITE SENSOR PROTEIN NARQ"/>
    <property type="match status" value="1"/>
</dbReference>
<dbReference type="EC" id="2.7.13.3" evidence="2"/>
<protein>
    <recommendedName>
        <fullName evidence="2">histidine kinase</fullName>
        <ecNumber evidence="2">2.7.13.3</ecNumber>
    </recommendedName>
</protein>
<keyword evidence="9" id="KW-0472">Membrane</keyword>
<dbReference type="PANTHER" id="PTHR24421">
    <property type="entry name" value="NITRATE/NITRITE SENSOR PROTEIN NARX-RELATED"/>
    <property type="match status" value="1"/>
</dbReference>
<keyword evidence="3" id="KW-0597">Phosphoprotein</keyword>
<name>A0A919D2I1_9ACTN</name>
<feature type="transmembrane region" description="Helical" evidence="9">
    <location>
        <begin position="46"/>
        <end position="63"/>
    </location>
</feature>
<dbReference type="CDD" id="cd16917">
    <property type="entry name" value="HATPase_UhpB-NarQ-NarX-like"/>
    <property type="match status" value="1"/>
</dbReference>
<keyword evidence="7" id="KW-0067">ATP-binding</keyword>
<dbReference type="GO" id="GO:0005524">
    <property type="term" value="F:ATP binding"/>
    <property type="evidence" value="ECO:0007669"/>
    <property type="project" value="UniProtKB-KW"/>
</dbReference>
<keyword evidence="4" id="KW-0808">Transferase</keyword>
<dbReference type="InterPro" id="IPR055558">
    <property type="entry name" value="DUF7134"/>
</dbReference>
<dbReference type="Gene3D" id="3.30.565.10">
    <property type="entry name" value="Histidine kinase-like ATPase, C-terminal domain"/>
    <property type="match status" value="1"/>
</dbReference>
<dbReference type="Pfam" id="PF07730">
    <property type="entry name" value="HisKA_3"/>
    <property type="match status" value="1"/>
</dbReference>
<reference evidence="11" key="2">
    <citation type="submission" date="2020-09" db="EMBL/GenBank/DDBJ databases">
        <authorList>
            <person name="Sun Q."/>
            <person name="Ohkuma M."/>
        </authorList>
    </citation>
    <scope>NUCLEOTIDE SEQUENCE</scope>
    <source>
        <strain evidence="11">JCM 4714</strain>
    </source>
</reference>
<sequence>MNSPFRNGSWGQRLPAPPPVAVDSALALLAAVVAVLSVLQSEYIRTWWVYALALGTALPLPWRRRAPFVCLLLMTPCSEGISLWAHSAYPQVPVAAIVLIYTVAEQGADWQRWFTLVAATVITVLSTHSPNGAIFSWLPMAGGYILGSTVRELRRSIRAQAERAAQLEREAAVRAARATVEERARIAREMHDILAHAVSLMVVQAEAGPVAVRTRPDRAIAAFDAIADSGRDAMAQLRRMLGVLKEDGGAPERSPAPTLASLPAVLDRVRASGIRCELHTSGLDAPEPPQDVAAAAYRIVQEALTNTVRHASASRVDVRVERTESALEITVSDDGRGVPVPSSRQGGLWSGGRGLIGIRERAAACGGSATAGPGRDGRGFVVTARLPTDSGRT</sequence>
<feature type="domain" description="Histidine kinase/HSP90-like ATPase" evidence="10">
    <location>
        <begin position="291"/>
        <end position="390"/>
    </location>
</feature>
<evidence type="ECO:0000256" key="1">
    <source>
        <dbReference type="ARBA" id="ARBA00000085"/>
    </source>
</evidence>
<dbReference type="Gene3D" id="1.20.5.1930">
    <property type="match status" value="1"/>
</dbReference>
<reference evidence="11" key="1">
    <citation type="journal article" date="2014" name="Int. J. Syst. Evol. Microbiol.">
        <title>Complete genome sequence of Corynebacterium casei LMG S-19264T (=DSM 44701T), isolated from a smear-ripened cheese.</title>
        <authorList>
            <consortium name="US DOE Joint Genome Institute (JGI-PGF)"/>
            <person name="Walter F."/>
            <person name="Albersmeier A."/>
            <person name="Kalinowski J."/>
            <person name="Ruckert C."/>
        </authorList>
    </citation>
    <scope>NUCLEOTIDE SEQUENCE</scope>
    <source>
        <strain evidence="11">JCM 4714</strain>
    </source>
</reference>
<dbReference type="GO" id="GO:0016020">
    <property type="term" value="C:membrane"/>
    <property type="evidence" value="ECO:0007669"/>
    <property type="project" value="InterPro"/>
</dbReference>
<evidence type="ECO:0000256" key="6">
    <source>
        <dbReference type="ARBA" id="ARBA00022777"/>
    </source>
</evidence>
<keyword evidence="12" id="KW-1185">Reference proteome</keyword>
<gene>
    <name evidence="11" type="ORF">GCM10010339_31770</name>
</gene>
<organism evidence="11 12">
    <name type="scientific">Streptomyces alanosinicus</name>
    <dbReference type="NCBI Taxonomy" id="68171"/>
    <lineage>
        <taxon>Bacteria</taxon>
        <taxon>Bacillati</taxon>
        <taxon>Actinomycetota</taxon>
        <taxon>Actinomycetes</taxon>
        <taxon>Kitasatosporales</taxon>
        <taxon>Streptomycetaceae</taxon>
        <taxon>Streptomyces</taxon>
    </lineage>
</organism>
<dbReference type="SUPFAM" id="SSF55874">
    <property type="entry name" value="ATPase domain of HSP90 chaperone/DNA topoisomerase II/histidine kinase"/>
    <property type="match status" value="1"/>
</dbReference>
<evidence type="ECO:0000256" key="5">
    <source>
        <dbReference type="ARBA" id="ARBA00022741"/>
    </source>
</evidence>
<dbReference type="Pfam" id="PF23539">
    <property type="entry name" value="DUF7134"/>
    <property type="match status" value="1"/>
</dbReference>
<comment type="catalytic activity">
    <reaction evidence="1">
        <text>ATP + protein L-histidine = ADP + protein N-phospho-L-histidine.</text>
        <dbReference type="EC" id="2.7.13.3"/>
    </reaction>
</comment>
<keyword evidence="9" id="KW-0812">Transmembrane</keyword>
<evidence type="ECO:0000256" key="7">
    <source>
        <dbReference type="ARBA" id="ARBA00022840"/>
    </source>
</evidence>
<keyword evidence="6 11" id="KW-0418">Kinase</keyword>
<keyword evidence="5" id="KW-0547">Nucleotide-binding</keyword>
<dbReference type="InterPro" id="IPR050482">
    <property type="entry name" value="Sensor_HK_TwoCompSys"/>
</dbReference>
<accession>A0A919D2I1</accession>
<dbReference type="Proteomes" id="UP000655443">
    <property type="component" value="Unassembled WGS sequence"/>
</dbReference>
<dbReference type="RefSeq" id="WP_189952780.1">
    <property type="nucleotide sequence ID" value="NZ_BMVG01000006.1"/>
</dbReference>
<dbReference type="Pfam" id="PF02518">
    <property type="entry name" value="HATPase_c"/>
    <property type="match status" value="1"/>
</dbReference>
<evidence type="ECO:0000256" key="2">
    <source>
        <dbReference type="ARBA" id="ARBA00012438"/>
    </source>
</evidence>
<feature type="transmembrane region" description="Helical" evidence="9">
    <location>
        <begin position="20"/>
        <end position="39"/>
    </location>
</feature>
<dbReference type="SMART" id="SM00387">
    <property type="entry name" value="HATPase_c"/>
    <property type="match status" value="1"/>
</dbReference>
<comment type="caution">
    <text evidence="11">The sequence shown here is derived from an EMBL/GenBank/DDBJ whole genome shotgun (WGS) entry which is preliminary data.</text>
</comment>
<dbReference type="GO" id="GO:0000155">
    <property type="term" value="F:phosphorelay sensor kinase activity"/>
    <property type="evidence" value="ECO:0007669"/>
    <property type="project" value="InterPro"/>
</dbReference>
<evidence type="ECO:0000313" key="11">
    <source>
        <dbReference type="EMBL" id="GHE03640.1"/>
    </source>
</evidence>
<keyword evidence="8" id="KW-0902">Two-component regulatory system</keyword>
<dbReference type="AlphaFoldDB" id="A0A919D2I1"/>
<dbReference type="EMBL" id="BMVG01000006">
    <property type="protein sequence ID" value="GHE03640.1"/>
    <property type="molecule type" value="Genomic_DNA"/>
</dbReference>
<evidence type="ECO:0000256" key="9">
    <source>
        <dbReference type="SAM" id="Phobius"/>
    </source>
</evidence>
<dbReference type="InterPro" id="IPR036890">
    <property type="entry name" value="HATPase_C_sf"/>
</dbReference>
<evidence type="ECO:0000256" key="4">
    <source>
        <dbReference type="ARBA" id="ARBA00022679"/>
    </source>
</evidence>
<proteinExistence type="predicted"/>
<dbReference type="InterPro" id="IPR011712">
    <property type="entry name" value="Sig_transdc_His_kin_sub3_dim/P"/>
</dbReference>
<evidence type="ECO:0000256" key="3">
    <source>
        <dbReference type="ARBA" id="ARBA00022553"/>
    </source>
</evidence>